<accession>A0A2A9NJI7</accession>
<dbReference type="Pfam" id="PF01494">
    <property type="entry name" value="FAD_binding_3"/>
    <property type="match status" value="1"/>
</dbReference>
<dbReference type="Proteomes" id="UP000242287">
    <property type="component" value="Unassembled WGS sequence"/>
</dbReference>
<feature type="domain" description="FAD-binding" evidence="4">
    <location>
        <begin position="55"/>
        <end position="404"/>
    </location>
</feature>
<evidence type="ECO:0000313" key="6">
    <source>
        <dbReference type="Proteomes" id="UP000242287"/>
    </source>
</evidence>
<dbReference type="PANTHER" id="PTHR46720:SF3">
    <property type="entry name" value="FAD-BINDING DOMAIN-CONTAINING PROTEIN-RELATED"/>
    <property type="match status" value="1"/>
</dbReference>
<reference evidence="5 6" key="1">
    <citation type="submission" date="2014-02" db="EMBL/GenBank/DDBJ databases">
        <title>Transposable element dynamics among asymbiotic and ectomycorrhizal Amanita fungi.</title>
        <authorList>
            <consortium name="DOE Joint Genome Institute"/>
            <person name="Hess J."/>
            <person name="Skrede I."/>
            <person name="Wolfe B."/>
            <person name="LaButti K."/>
            <person name="Ohm R.A."/>
            <person name="Grigoriev I.V."/>
            <person name="Pringle A."/>
        </authorList>
    </citation>
    <scope>NUCLEOTIDE SEQUENCE [LARGE SCALE GENOMIC DNA]</scope>
    <source>
        <strain evidence="5 6">SKay4041</strain>
    </source>
</reference>
<dbReference type="SUPFAM" id="SSF51905">
    <property type="entry name" value="FAD/NAD(P)-binding domain"/>
    <property type="match status" value="1"/>
</dbReference>
<dbReference type="SUPFAM" id="SSF54373">
    <property type="entry name" value="FAD-linked reductases, C-terminal domain"/>
    <property type="match status" value="1"/>
</dbReference>
<evidence type="ECO:0000256" key="1">
    <source>
        <dbReference type="ARBA" id="ARBA00022630"/>
    </source>
</evidence>
<evidence type="ECO:0000256" key="2">
    <source>
        <dbReference type="ARBA" id="ARBA00022827"/>
    </source>
</evidence>
<dbReference type="PANTHER" id="PTHR46720">
    <property type="entry name" value="HYDROXYLASE, PUTATIVE (AFU_ORTHOLOGUE AFUA_3G01460)-RELATED"/>
    <property type="match status" value="1"/>
</dbReference>
<sequence length="475" mass="53180">MNSGTPTQRSRQPVRIAIVLSTGSYCSARSKLYADMYRGLTLARVFSRFDGNKCIKVTIYDSAPEFSEVGAGISLRPRTWEIFKDLGLEPALNDVICAYDGETTPTYLFRRADQRVGVTFYEPHFDALTGTVSTLHRADLQRVLLDHLLPSMDVHLSHRLISYSEEQPGKPITLEFENGKKAACDILIGADGIHSVVRQHFLRRLAKQNVKDGVDYEASIDPQWTGTMLYRGLVLSEELRRKVPDHRSLIRPMIYCGKNKHIVTYPISRDKYVNVVCFDTDPLKEGTPFKSPSAVEQVTADRVRKVYKDWEDEIQFLLECIDKPLMWPLLDIQPLSTYAQGRVVLLGDAAHAMRPHLASGAGQAIEDAYIAGYVLAQAAQHGFPLEEATKIYSDVRQPVGNKFLSASRAQGFLYDLNSPDLGGANGNVAQERLEEVGLRIGTGWDLVWKTSSASEIKKAREMTDVAIVDSRFTHL</sequence>
<dbReference type="Gene3D" id="3.50.50.60">
    <property type="entry name" value="FAD/NAD(P)-binding domain"/>
    <property type="match status" value="1"/>
</dbReference>
<evidence type="ECO:0000259" key="4">
    <source>
        <dbReference type="Pfam" id="PF01494"/>
    </source>
</evidence>
<dbReference type="AlphaFoldDB" id="A0A2A9NJI7"/>
<gene>
    <name evidence="5" type="ORF">AMATHDRAFT_49519</name>
</gene>
<dbReference type="GO" id="GO:0044550">
    <property type="term" value="P:secondary metabolite biosynthetic process"/>
    <property type="evidence" value="ECO:0007669"/>
    <property type="project" value="TreeGrafter"/>
</dbReference>
<dbReference type="InterPro" id="IPR051104">
    <property type="entry name" value="FAD_monoxygenase"/>
</dbReference>
<proteinExistence type="predicted"/>
<dbReference type="PRINTS" id="PR00420">
    <property type="entry name" value="RNGMNOXGNASE"/>
</dbReference>
<evidence type="ECO:0000256" key="3">
    <source>
        <dbReference type="ARBA" id="ARBA00023002"/>
    </source>
</evidence>
<dbReference type="InterPro" id="IPR002938">
    <property type="entry name" value="FAD-bd"/>
</dbReference>
<protein>
    <recommendedName>
        <fullName evidence="4">FAD-binding domain-containing protein</fullName>
    </recommendedName>
</protein>
<evidence type="ECO:0000313" key="5">
    <source>
        <dbReference type="EMBL" id="PFH48451.1"/>
    </source>
</evidence>
<dbReference type="GO" id="GO:0016491">
    <property type="term" value="F:oxidoreductase activity"/>
    <property type="evidence" value="ECO:0007669"/>
    <property type="project" value="UniProtKB-KW"/>
</dbReference>
<dbReference type="GO" id="GO:0071949">
    <property type="term" value="F:FAD binding"/>
    <property type="evidence" value="ECO:0007669"/>
    <property type="project" value="InterPro"/>
</dbReference>
<dbReference type="STRING" id="703135.A0A2A9NJI7"/>
<dbReference type="EMBL" id="KZ302062">
    <property type="protein sequence ID" value="PFH48451.1"/>
    <property type="molecule type" value="Genomic_DNA"/>
</dbReference>
<name>A0A2A9NJI7_9AGAR</name>
<organism evidence="5 6">
    <name type="scientific">Amanita thiersii Skay4041</name>
    <dbReference type="NCBI Taxonomy" id="703135"/>
    <lineage>
        <taxon>Eukaryota</taxon>
        <taxon>Fungi</taxon>
        <taxon>Dikarya</taxon>
        <taxon>Basidiomycota</taxon>
        <taxon>Agaricomycotina</taxon>
        <taxon>Agaricomycetes</taxon>
        <taxon>Agaricomycetidae</taxon>
        <taxon>Agaricales</taxon>
        <taxon>Pluteineae</taxon>
        <taxon>Amanitaceae</taxon>
        <taxon>Amanita</taxon>
    </lineage>
</organism>
<dbReference type="OrthoDB" id="417877at2759"/>
<keyword evidence="6" id="KW-1185">Reference proteome</keyword>
<keyword evidence="1" id="KW-0285">Flavoprotein</keyword>
<dbReference type="InterPro" id="IPR036188">
    <property type="entry name" value="FAD/NAD-bd_sf"/>
</dbReference>
<keyword evidence="2" id="KW-0274">FAD</keyword>
<keyword evidence="3" id="KW-0560">Oxidoreductase</keyword>